<comment type="function">
    <text evidence="2">Catalyzes the phosphorylation of pyruvate to phosphoenolpyruvate.</text>
</comment>
<sequence>MSRMSDAVVLPLDDPAADPAAVGGKGAALARLARGGLPVPDGFHVTTAAYREFLFLDTHHGDPAGFMRWAVPPAVIREVARAYADLGGGPVAVRSSATAEDLPELSFAGQHDTFLAVEGADAVLDAVRRCWASLWTDRAVAYRARHGVPDDGLAIAVVVQRMVDATSAGVLFTANPDTGDPTETVINAAWGLGEAVVGGQVTPDTHTVSGGAETRRHIADKAVMTVCAPEGTRNVAVPENRRRAPVLDETQVLALAAIGRDIQDLFGVPVDVEWAAHPGGFAILQARPITTAVAEVWNDSLRGDYLWTSANVGEAIPSVMTPATWSLVRELSSATVGGHPTTGNIGGRFYLNLSPQVAVGRALGLGGLVRRRTERSFGRVPRGVEIPGLPMSRRQVLRAAVATAVPMLKQVREYRKRLPELLARTPARCASLRDRITKCTTKGELLALWRSDIDALLRRDCATLDAGARTGGAGQRVTVRLRALAGDDAVLLTTGLHDTEQLASLGPLVGLAHLRDGDLDQETYVRHWGHRCADEFEVSAPRPTRTRPGPPASWPLSTPTPWTSWPASPKRERTRGVTWKPPTPAAPPDSAAPPTAPPRRPAPGNAPAPRWSAPSPSSEPSTSAPPP</sequence>
<evidence type="ECO:0000256" key="3">
    <source>
        <dbReference type="ARBA" id="ARBA00004742"/>
    </source>
</evidence>
<evidence type="ECO:0000256" key="14">
    <source>
        <dbReference type="ARBA" id="ARBA00047700"/>
    </source>
</evidence>
<keyword evidence="17" id="KW-0670">Pyruvate</keyword>
<dbReference type="GO" id="GO:0005524">
    <property type="term" value="F:ATP binding"/>
    <property type="evidence" value="ECO:0007669"/>
    <property type="project" value="UniProtKB-KW"/>
</dbReference>
<feature type="compositionally biased region" description="Pro residues" evidence="15">
    <location>
        <begin position="581"/>
        <end position="606"/>
    </location>
</feature>
<evidence type="ECO:0000256" key="5">
    <source>
        <dbReference type="ARBA" id="ARBA00011996"/>
    </source>
</evidence>
<proteinExistence type="inferred from homology"/>
<dbReference type="InterPro" id="IPR002192">
    <property type="entry name" value="PPDK_AMP/ATP-bd"/>
</dbReference>
<feature type="domain" description="Pyruvate phosphate dikinase AMP/ATP-binding" evidence="16">
    <location>
        <begin position="21"/>
        <end position="54"/>
    </location>
</feature>
<dbReference type="GO" id="GO:0008986">
    <property type="term" value="F:pyruvate, water dikinase activity"/>
    <property type="evidence" value="ECO:0007669"/>
    <property type="project" value="UniProtKB-EC"/>
</dbReference>
<evidence type="ECO:0000256" key="4">
    <source>
        <dbReference type="ARBA" id="ARBA00007837"/>
    </source>
</evidence>
<organism evidence="17 18">
    <name type="scientific">Actinokineospora auranticolor</name>
    <dbReference type="NCBI Taxonomy" id="155976"/>
    <lineage>
        <taxon>Bacteria</taxon>
        <taxon>Bacillati</taxon>
        <taxon>Actinomycetota</taxon>
        <taxon>Actinomycetes</taxon>
        <taxon>Pseudonocardiales</taxon>
        <taxon>Pseudonocardiaceae</taxon>
        <taxon>Actinokineospora</taxon>
    </lineage>
</organism>
<evidence type="ECO:0000256" key="9">
    <source>
        <dbReference type="ARBA" id="ARBA00022741"/>
    </source>
</evidence>
<evidence type="ECO:0000256" key="2">
    <source>
        <dbReference type="ARBA" id="ARBA00002988"/>
    </source>
</evidence>
<comment type="pathway">
    <text evidence="3">Carbohydrate biosynthesis; gluconeogenesis.</text>
</comment>
<evidence type="ECO:0000256" key="12">
    <source>
        <dbReference type="ARBA" id="ARBA00022842"/>
    </source>
</evidence>
<evidence type="ECO:0000256" key="11">
    <source>
        <dbReference type="ARBA" id="ARBA00022840"/>
    </source>
</evidence>
<dbReference type="Gene3D" id="3.30.470.20">
    <property type="entry name" value="ATP-grasp fold, B domain"/>
    <property type="match status" value="1"/>
</dbReference>
<accession>A0A2S6GP21</accession>
<dbReference type="EC" id="2.7.9.2" evidence="5"/>
<gene>
    <name evidence="17" type="ORF">CLV40_109266</name>
</gene>
<feature type="compositionally biased region" description="Low complexity" evidence="15">
    <location>
        <begin position="607"/>
        <end position="627"/>
    </location>
</feature>
<feature type="compositionally biased region" description="Low complexity" evidence="15">
    <location>
        <begin position="554"/>
        <end position="568"/>
    </location>
</feature>
<evidence type="ECO:0000256" key="1">
    <source>
        <dbReference type="ARBA" id="ARBA00001946"/>
    </source>
</evidence>
<dbReference type="GO" id="GO:0046872">
    <property type="term" value="F:metal ion binding"/>
    <property type="evidence" value="ECO:0007669"/>
    <property type="project" value="UniProtKB-KW"/>
</dbReference>
<name>A0A2S6GP21_9PSEU</name>
<protein>
    <recommendedName>
        <fullName evidence="6">Phosphoenolpyruvate synthase</fullName>
        <ecNumber evidence="5">2.7.9.2</ecNumber>
    </recommendedName>
    <alternativeName>
        <fullName evidence="13">Pyruvate, water dikinase</fullName>
    </alternativeName>
</protein>
<keyword evidence="10 17" id="KW-0418">Kinase</keyword>
<evidence type="ECO:0000256" key="8">
    <source>
        <dbReference type="ARBA" id="ARBA00022723"/>
    </source>
</evidence>
<evidence type="ECO:0000256" key="6">
    <source>
        <dbReference type="ARBA" id="ARBA00021623"/>
    </source>
</evidence>
<dbReference type="SUPFAM" id="SSF56059">
    <property type="entry name" value="Glutathione synthetase ATP-binding domain-like"/>
    <property type="match status" value="1"/>
</dbReference>
<dbReference type="InterPro" id="IPR006319">
    <property type="entry name" value="PEP_synth"/>
</dbReference>
<keyword evidence="11" id="KW-0067">ATP-binding</keyword>
<comment type="cofactor">
    <cofactor evidence="1">
        <name>Mg(2+)</name>
        <dbReference type="ChEBI" id="CHEBI:18420"/>
    </cofactor>
</comment>
<keyword evidence="7" id="KW-0808">Transferase</keyword>
<keyword evidence="12" id="KW-0460">Magnesium</keyword>
<keyword evidence="8" id="KW-0479">Metal-binding</keyword>
<dbReference type="Pfam" id="PF01326">
    <property type="entry name" value="PPDK_N"/>
    <property type="match status" value="2"/>
</dbReference>
<evidence type="ECO:0000259" key="16">
    <source>
        <dbReference type="Pfam" id="PF01326"/>
    </source>
</evidence>
<evidence type="ECO:0000256" key="10">
    <source>
        <dbReference type="ARBA" id="ARBA00022777"/>
    </source>
</evidence>
<feature type="domain" description="Pyruvate phosphate dikinase AMP/ATP-binding" evidence="16">
    <location>
        <begin position="67"/>
        <end position="292"/>
    </location>
</feature>
<dbReference type="PANTHER" id="PTHR43030:SF1">
    <property type="entry name" value="PHOSPHOENOLPYRUVATE SYNTHASE"/>
    <property type="match status" value="1"/>
</dbReference>
<evidence type="ECO:0000313" key="17">
    <source>
        <dbReference type="EMBL" id="PPK66881.1"/>
    </source>
</evidence>
<dbReference type="PANTHER" id="PTHR43030">
    <property type="entry name" value="PHOSPHOENOLPYRUVATE SYNTHASE"/>
    <property type="match status" value="1"/>
</dbReference>
<reference evidence="17 18" key="1">
    <citation type="submission" date="2018-02" db="EMBL/GenBank/DDBJ databases">
        <title>Genomic Encyclopedia of Archaeal and Bacterial Type Strains, Phase II (KMG-II): from individual species to whole genera.</title>
        <authorList>
            <person name="Goeker M."/>
        </authorList>
    </citation>
    <scope>NUCLEOTIDE SEQUENCE [LARGE SCALE GENOMIC DNA]</scope>
    <source>
        <strain evidence="17 18">YU 961-1</strain>
    </source>
</reference>
<comment type="caution">
    <text evidence="17">The sequence shown here is derived from an EMBL/GenBank/DDBJ whole genome shotgun (WGS) entry which is preliminary data.</text>
</comment>
<dbReference type="Proteomes" id="UP000239203">
    <property type="component" value="Unassembled WGS sequence"/>
</dbReference>
<dbReference type="InterPro" id="IPR013815">
    <property type="entry name" value="ATP_grasp_subdomain_1"/>
</dbReference>
<dbReference type="EMBL" id="PTIX01000009">
    <property type="protein sequence ID" value="PPK66881.1"/>
    <property type="molecule type" value="Genomic_DNA"/>
</dbReference>
<comment type="catalytic activity">
    <reaction evidence="14">
        <text>pyruvate + ATP + H2O = phosphoenolpyruvate + AMP + phosphate + 2 H(+)</text>
        <dbReference type="Rhea" id="RHEA:11364"/>
        <dbReference type="ChEBI" id="CHEBI:15361"/>
        <dbReference type="ChEBI" id="CHEBI:15377"/>
        <dbReference type="ChEBI" id="CHEBI:15378"/>
        <dbReference type="ChEBI" id="CHEBI:30616"/>
        <dbReference type="ChEBI" id="CHEBI:43474"/>
        <dbReference type="ChEBI" id="CHEBI:58702"/>
        <dbReference type="ChEBI" id="CHEBI:456215"/>
        <dbReference type="EC" id="2.7.9.2"/>
    </reaction>
</comment>
<comment type="similarity">
    <text evidence="4">Belongs to the PEP-utilizing enzyme family.</text>
</comment>
<evidence type="ECO:0000313" key="18">
    <source>
        <dbReference type="Proteomes" id="UP000239203"/>
    </source>
</evidence>
<evidence type="ECO:0000256" key="13">
    <source>
        <dbReference type="ARBA" id="ARBA00033470"/>
    </source>
</evidence>
<feature type="region of interest" description="Disordered" evidence="15">
    <location>
        <begin position="539"/>
        <end position="627"/>
    </location>
</feature>
<dbReference type="AlphaFoldDB" id="A0A2S6GP21"/>
<keyword evidence="9" id="KW-0547">Nucleotide-binding</keyword>
<keyword evidence="18" id="KW-1185">Reference proteome</keyword>
<evidence type="ECO:0000256" key="15">
    <source>
        <dbReference type="SAM" id="MobiDB-lite"/>
    </source>
</evidence>
<evidence type="ECO:0000256" key="7">
    <source>
        <dbReference type="ARBA" id="ARBA00022679"/>
    </source>
</evidence>
<dbReference type="Gene3D" id="3.30.1490.20">
    <property type="entry name" value="ATP-grasp fold, A domain"/>
    <property type="match status" value="2"/>
</dbReference>